<dbReference type="EMBL" id="BMAU01021404">
    <property type="protein sequence ID" value="GFY32739.1"/>
    <property type="molecule type" value="Genomic_DNA"/>
</dbReference>
<reference evidence="1" key="1">
    <citation type="submission" date="2020-08" db="EMBL/GenBank/DDBJ databases">
        <title>Multicomponent nature underlies the extraordinary mechanical properties of spider dragline silk.</title>
        <authorList>
            <person name="Kono N."/>
            <person name="Nakamura H."/>
            <person name="Mori M."/>
            <person name="Yoshida Y."/>
            <person name="Ohtoshi R."/>
            <person name="Malay A.D."/>
            <person name="Moran D.A.P."/>
            <person name="Tomita M."/>
            <person name="Numata K."/>
            <person name="Arakawa K."/>
        </authorList>
    </citation>
    <scope>NUCLEOTIDE SEQUENCE</scope>
</reference>
<evidence type="ECO:0000313" key="1">
    <source>
        <dbReference type="EMBL" id="GFY32739.1"/>
    </source>
</evidence>
<name>A0A8X6WDB8_TRICX</name>
<protein>
    <submittedName>
        <fullName evidence="1">Uncharacterized protein</fullName>
    </submittedName>
</protein>
<accession>A0A8X6WDB8</accession>
<evidence type="ECO:0000313" key="2">
    <source>
        <dbReference type="Proteomes" id="UP000887159"/>
    </source>
</evidence>
<keyword evidence="2" id="KW-1185">Reference proteome</keyword>
<comment type="caution">
    <text evidence="1">The sequence shown here is derived from an EMBL/GenBank/DDBJ whole genome shotgun (WGS) entry which is preliminary data.</text>
</comment>
<proteinExistence type="predicted"/>
<dbReference type="AlphaFoldDB" id="A0A8X6WDB8"/>
<organism evidence="1 2">
    <name type="scientific">Trichonephila clavipes</name>
    <name type="common">Golden silk orbweaver</name>
    <name type="synonym">Nephila clavipes</name>
    <dbReference type="NCBI Taxonomy" id="2585209"/>
    <lineage>
        <taxon>Eukaryota</taxon>
        <taxon>Metazoa</taxon>
        <taxon>Ecdysozoa</taxon>
        <taxon>Arthropoda</taxon>
        <taxon>Chelicerata</taxon>
        <taxon>Arachnida</taxon>
        <taxon>Araneae</taxon>
        <taxon>Araneomorphae</taxon>
        <taxon>Entelegynae</taxon>
        <taxon>Araneoidea</taxon>
        <taxon>Nephilidae</taxon>
        <taxon>Trichonephila</taxon>
    </lineage>
</organism>
<dbReference type="Proteomes" id="UP000887159">
    <property type="component" value="Unassembled WGS sequence"/>
</dbReference>
<gene>
    <name evidence="1" type="primary">NCL1_43532</name>
    <name evidence="1" type="ORF">TNCV_4638451</name>
</gene>
<sequence>MPSPVQSICDAHDTIANGQYSAVWSMGHTQQLEEIPKGTIDDDTTDLRIIHGTEGEGNILQSPDSTHKTFRGLGAGGVVCNLVAIASDFRPKCLGSMLDATKYPRVHTEYVFVKSVGPKVLWTESRMQGTGEYFPSLQFHAKIVEGEIGGVTIFRPFGEFRRANSYCHLYGSQGQRQAYF</sequence>